<evidence type="ECO:0000313" key="3">
    <source>
        <dbReference type="Proteomes" id="UP000244855"/>
    </source>
</evidence>
<protein>
    <submittedName>
        <fullName evidence="2">Uncharacterized protein</fullName>
    </submittedName>
</protein>
<dbReference type="AlphaFoldDB" id="A0A2V1CWT0"/>
<dbReference type="EMBL" id="KZ806595">
    <property type="protein sequence ID" value="PVH90188.1"/>
    <property type="molecule type" value="Genomic_DNA"/>
</dbReference>
<name>A0A2V1CWT0_9PLEO</name>
<feature type="region of interest" description="Disordered" evidence="1">
    <location>
        <begin position="189"/>
        <end position="301"/>
    </location>
</feature>
<feature type="compositionally biased region" description="Polar residues" evidence="1">
    <location>
        <begin position="259"/>
        <end position="274"/>
    </location>
</feature>
<feature type="compositionally biased region" description="Basic and acidic residues" evidence="1">
    <location>
        <begin position="283"/>
        <end position="301"/>
    </location>
</feature>
<organism evidence="2 3">
    <name type="scientific">Periconia macrospinosa</name>
    <dbReference type="NCBI Taxonomy" id="97972"/>
    <lineage>
        <taxon>Eukaryota</taxon>
        <taxon>Fungi</taxon>
        <taxon>Dikarya</taxon>
        <taxon>Ascomycota</taxon>
        <taxon>Pezizomycotina</taxon>
        <taxon>Dothideomycetes</taxon>
        <taxon>Pleosporomycetidae</taxon>
        <taxon>Pleosporales</taxon>
        <taxon>Massarineae</taxon>
        <taxon>Periconiaceae</taxon>
        <taxon>Periconia</taxon>
    </lineage>
</organism>
<feature type="compositionally biased region" description="Basic and acidic residues" evidence="1">
    <location>
        <begin position="234"/>
        <end position="244"/>
    </location>
</feature>
<evidence type="ECO:0000256" key="1">
    <source>
        <dbReference type="SAM" id="MobiDB-lite"/>
    </source>
</evidence>
<gene>
    <name evidence="2" type="ORF">DM02DRAFT_665410</name>
</gene>
<dbReference type="Proteomes" id="UP000244855">
    <property type="component" value="Unassembled WGS sequence"/>
</dbReference>
<proteinExistence type="predicted"/>
<reference evidence="2 3" key="1">
    <citation type="journal article" date="2018" name="Sci. Rep.">
        <title>Comparative genomics provides insights into the lifestyle and reveals functional heterogeneity of dark septate endophytic fungi.</title>
        <authorList>
            <person name="Knapp D.G."/>
            <person name="Nemeth J.B."/>
            <person name="Barry K."/>
            <person name="Hainaut M."/>
            <person name="Henrissat B."/>
            <person name="Johnson J."/>
            <person name="Kuo A."/>
            <person name="Lim J.H.P."/>
            <person name="Lipzen A."/>
            <person name="Nolan M."/>
            <person name="Ohm R.A."/>
            <person name="Tamas L."/>
            <person name="Grigoriev I.V."/>
            <person name="Spatafora J.W."/>
            <person name="Nagy L.G."/>
            <person name="Kovacs G.M."/>
        </authorList>
    </citation>
    <scope>NUCLEOTIDE SEQUENCE [LARGE SCALE GENOMIC DNA]</scope>
    <source>
        <strain evidence="2 3">DSE2036</strain>
    </source>
</reference>
<accession>A0A2V1CWT0</accession>
<keyword evidence="3" id="KW-1185">Reference proteome</keyword>
<feature type="region of interest" description="Disordered" evidence="1">
    <location>
        <begin position="48"/>
        <end position="124"/>
    </location>
</feature>
<sequence>MSMSFYEPFSSLIGQYAVMKGNGTEGERSRLATVVPHTKETVALQFDYLGRQEKRSKPNKQAPKRRGGMRDDLQGFLRPLAKRPRSHDQATFSPRWSAGGYSVEQSAGRNIRGDKTEDEPAGGRCSDFYRNRWAGEEPSTPTTHPNLTAALAIPTQTTRRAPDGHLCLARNSNPSQRHDTLREHLRADSQAHQNQNEMGPEGRSKVGIARMQAGDRRAKTRSRSRSRNWQCRIFEAESPDRQQHEPPSGFADEPPGFDLTQQEPTACTWRTSSGFGRGNGHSRATDQRTSGDAHWQRVDGL</sequence>
<evidence type="ECO:0000313" key="2">
    <source>
        <dbReference type="EMBL" id="PVH90188.1"/>
    </source>
</evidence>